<evidence type="ECO:0000313" key="2">
    <source>
        <dbReference type="Proteomes" id="UP000789375"/>
    </source>
</evidence>
<organism evidence="1 2">
    <name type="scientific">Funneliformis mosseae</name>
    <name type="common">Endomycorrhizal fungus</name>
    <name type="synonym">Glomus mosseae</name>
    <dbReference type="NCBI Taxonomy" id="27381"/>
    <lineage>
        <taxon>Eukaryota</taxon>
        <taxon>Fungi</taxon>
        <taxon>Fungi incertae sedis</taxon>
        <taxon>Mucoromycota</taxon>
        <taxon>Glomeromycotina</taxon>
        <taxon>Glomeromycetes</taxon>
        <taxon>Glomerales</taxon>
        <taxon>Glomeraceae</taxon>
        <taxon>Funneliformis</taxon>
    </lineage>
</organism>
<protein>
    <submittedName>
        <fullName evidence="1">884_t:CDS:1</fullName>
    </submittedName>
</protein>
<keyword evidence="2" id="KW-1185">Reference proteome</keyword>
<dbReference type="EMBL" id="CAJVPP010012085">
    <property type="protein sequence ID" value="CAG8716540.1"/>
    <property type="molecule type" value="Genomic_DNA"/>
</dbReference>
<dbReference type="AlphaFoldDB" id="A0A9N9I1Q9"/>
<accession>A0A9N9I1Q9</accession>
<sequence>LSNFGSLLRCYSASVDMIDIMTEYTYQEMFFSGKDSTFLSQDLYIIRFRFSKDIIITL</sequence>
<name>A0A9N9I1Q9_FUNMO</name>
<dbReference type="Proteomes" id="UP000789375">
    <property type="component" value="Unassembled WGS sequence"/>
</dbReference>
<comment type="caution">
    <text evidence="1">The sequence shown here is derived from an EMBL/GenBank/DDBJ whole genome shotgun (WGS) entry which is preliminary data.</text>
</comment>
<proteinExistence type="predicted"/>
<feature type="non-terminal residue" evidence="1">
    <location>
        <position position="1"/>
    </location>
</feature>
<evidence type="ECO:0000313" key="1">
    <source>
        <dbReference type="EMBL" id="CAG8716540.1"/>
    </source>
</evidence>
<gene>
    <name evidence="1" type="ORF">FMOSSE_LOCUS14678</name>
</gene>
<reference evidence="1" key="1">
    <citation type="submission" date="2021-06" db="EMBL/GenBank/DDBJ databases">
        <authorList>
            <person name="Kallberg Y."/>
            <person name="Tangrot J."/>
            <person name="Rosling A."/>
        </authorList>
    </citation>
    <scope>NUCLEOTIDE SEQUENCE</scope>
    <source>
        <strain evidence="1">87-6 pot B 2015</strain>
    </source>
</reference>